<feature type="transmembrane region" description="Helical" evidence="1">
    <location>
        <begin position="55"/>
        <end position="72"/>
    </location>
</feature>
<keyword evidence="3" id="KW-1185">Reference proteome</keyword>
<feature type="transmembrane region" description="Helical" evidence="1">
    <location>
        <begin position="28"/>
        <end position="48"/>
    </location>
</feature>
<keyword evidence="1" id="KW-0812">Transmembrane</keyword>
<sequence>MWGRVVEIMTAVWLAASPFIFDAASDGIVLWSDLGVALLIWVLSGLSYWPPTRRAHLLILVVAVGLVLWGRLAVLPPTPVHQNHIVVGLFLLMIAVIPNNASQPPSGWMEHRAEVQ</sequence>
<dbReference type="RefSeq" id="WP_147867272.1">
    <property type="nucleotide sequence ID" value="NZ_CP036264.1"/>
</dbReference>
<name>A0A5B9MAS3_9BACT</name>
<protein>
    <recommendedName>
        <fullName evidence="4">SPW repeat protein</fullName>
    </recommendedName>
</protein>
<dbReference type="EMBL" id="CP036264">
    <property type="protein sequence ID" value="QEF97619.1"/>
    <property type="molecule type" value="Genomic_DNA"/>
</dbReference>
<evidence type="ECO:0000313" key="3">
    <source>
        <dbReference type="Proteomes" id="UP000321353"/>
    </source>
</evidence>
<keyword evidence="1" id="KW-0472">Membrane</keyword>
<feature type="transmembrane region" description="Helical" evidence="1">
    <location>
        <begin position="84"/>
        <end position="102"/>
    </location>
</feature>
<dbReference type="AlphaFoldDB" id="A0A5B9MAS3"/>
<organism evidence="2 3">
    <name type="scientific">Stieleria maiorica</name>
    <dbReference type="NCBI Taxonomy" id="2795974"/>
    <lineage>
        <taxon>Bacteria</taxon>
        <taxon>Pseudomonadati</taxon>
        <taxon>Planctomycetota</taxon>
        <taxon>Planctomycetia</taxon>
        <taxon>Pirellulales</taxon>
        <taxon>Pirellulaceae</taxon>
        <taxon>Stieleria</taxon>
    </lineage>
</organism>
<evidence type="ECO:0000256" key="1">
    <source>
        <dbReference type="SAM" id="Phobius"/>
    </source>
</evidence>
<accession>A0A5B9MAS3</accession>
<evidence type="ECO:0000313" key="2">
    <source>
        <dbReference type="EMBL" id="QEF97619.1"/>
    </source>
</evidence>
<proteinExistence type="predicted"/>
<reference evidence="2 3" key="1">
    <citation type="submission" date="2019-02" db="EMBL/GenBank/DDBJ databases">
        <title>Planctomycetal bacteria perform biofilm scaping via a novel small molecule.</title>
        <authorList>
            <person name="Jeske O."/>
            <person name="Boedeker C."/>
            <person name="Wiegand S."/>
            <person name="Breitling P."/>
            <person name="Kallscheuer N."/>
            <person name="Jogler M."/>
            <person name="Rohde M."/>
            <person name="Petersen J."/>
            <person name="Medema M.H."/>
            <person name="Surup F."/>
            <person name="Jogler C."/>
        </authorList>
    </citation>
    <scope>NUCLEOTIDE SEQUENCE [LARGE SCALE GENOMIC DNA]</scope>
    <source>
        <strain evidence="2 3">Mal15</strain>
    </source>
</reference>
<gene>
    <name evidence="2" type="ORF">Mal15_16600</name>
</gene>
<dbReference type="Proteomes" id="UP000321353">
    <property type="component" value="Chromosome"/>
</dbReference>
<dbReference type="KEGG" id="smam:Mal15_16600"/>
<evidence type="ECO:0008006" key="4">
    <source>
        <dbReference type="Google" id="ProtNLM"/>
    </source>
</evidence>
<keyword evidence="1" id="KW-1133">Transmembrane helix</keyword>